<dbReference type="Pfam" id="PF00990">
    <property type="entry name" value="GGDEF"/>
    <property type="match status" value="1"/>
</dbReference>
<evidence type="ECO:0000313" key="6">
    <source>
        <dbReference type="Proteomes" id="UP000648984"/>
    </source>
</evidence>
<dbReference type="InterPro" id="IPR029787">
    <property type="entry name" value="Nucleotide_cyclase"/>
</dbReference>
<dbReference type="InterPro" id="IPR043128">
    <property type="entry name" value="Rev_trsase/Diguanyl_cyclase"/>
</dbReference>
<keyword evidence="6" id="KW-1185">Reference proteome</keyword>
<dbReference type="CDD" id="cd01949">
    <property type="entry name" value="GGDEF"/>
    <property type="match status" value="1"/>
</dbReference>
<dbReference type="PANTHER" id="PTHR45138">
    <property type="entry name" value="REGULATORY COMPONENTS OF SENSORY TRANSDUCTION SYSTEM"/>
    <property type="match status" value="1"/>
</dbReference>
<evidence type="ECO:0000313" key="5">
    <source>
        <dbReference type="EMBL" id="NMG75405.1"/>
    </source>
</evidence>
<comment type="caution">
    <text evidence="5">The sequence shown here is derived from an EMBL/GenBank/DDBJ whole genome shotgun (WGS) entry which is preliminary data.</text>
</comment>
<dbReference type="PROSITE" id="PS50887">
    <property type="entry name" value="GGDEF"/>
    <property type="match status" value="1"/>
</dbReference>
<protein>
    <recommendedName>
        <fullName evidence="1">diguanylate cyclase</fullName>
        <ecNumber evidence="1">2.7.7.65</ecNumber>
    </recommendedName>
</protein>
<feature type="region of interest" description="Disordered" evidence="3">
    <location>
        <begin position="291"/>
        <end position="312"/>
    </location>
</feature>
<dbReference type="NCBIfam" id="TIGR00254">
    <property type="entry name" value="GGDEF"/>
    <property type="match status" value="1"/>
</dbReference>
<proteinExistence type="predicted"/>
<reference evidence="5 6" key="1">
    <citation type="submission" date="2019-12" db="EMBL/GenBank/DDBJ databases">
        <title>Comparative genomics gives insights into the taxonomy of the Azoarcus-Aromatoleum group and reveals separate origins of nif in the plant-associated Azoarcus and non-plant-associated Aromatoleum sub-groups.</title>
        <authorList>
            <person name="Lafos M."/>
            <person name="Maluk M."/>
            <person name="Batista M."/>
            <person name="Junghare M."/>
            <person name="Carmona M."/>
            <person name="Faoro H."/>
            <person name="Cruz L.M."/>
            <person name="Battistoni F."/>
            <person name="De Souza E."/>
            <person name="Pedrosa F."/>
            <person name="Chen W.-M."/>
            <person name="Poole P.S."/>
            <person name="Dixon R.A."/>
            <person name="James E.K."/>
        </authorList>
    </citation>
    <scope>NUCLEOTIDE SEQUENCE [LARGE SCALE GENOMIC DNA]</scope>
    <source>
        <strain evidence="5 6">22Lin</strain>
    </source>
</reference>
<dbReference type="EC" id="2.7.7.65" evidence="1"/>
<sequence>MADSLPSEVSNLQLDHFLRDLRRGLKAHLEHLMSVMFSLRFPDSRDASDAGFDSTLACRFEEAVAGGYGPEIEASGAYRSLLARHRAVHALAEDCLARSRADTLKPAKLARLLRAVEAFQDFADRLHSNTAATLIEVDEVTGVFTRHVMERELKEELARARRGKIPFTVAMADIDHFKAVNDTHGHPFGDHVLAELAARLTDGLRPYDQVFRYGGEEFLVLLPETSGEEARSVLDRLRERIGAAEIRDGNVVATVTLSIGVSEFASGRSIKRLIADADAALYRAKQGGRNRVELAERTPKRRSANPAAAGRR</sequence>
<organism evidence="5 6">
    <name type="scientific">Aromatoleum diolicum</name>
    <dbReference type="NCBI Taxonomy" id="75796"/>
    <lineage>
        <taxon>Bacteria</taxon>
        <taxon>Pseudomonadati</taxon>
        <taxon>Pseudomonadota</taxon>
        <taxon>Betaproteobacteria</taxon>
        <taxon>Rhodocyclales</taxon>
        <taxon>Rhodocyclaceae</taxon>
        <taxon>Aromatoleum</taxon>
    </lineage>
</organism>
<dbReference type="InterPro" id="IPR050469">
    <property type="entry name" value="Diguanylate_Cyclase"/>
</dbReference>
<dbReference type="InterPro" id="IPR000160">
    <property type="entry name" value="GGDEF_dom"/>
</dbReference>
<dbReference type="SMART" id="SM00267">
    <property type="entry name" value="GGDEF"/>
    <property type="match status" value="1"/>
</dbReference>
<evidence type="ECO:0000256" key="2">
    <source>
        <dbReference type="ARBA" id="ARBA00034247"/>
    </source>
</evidence>
<dbReference type="Proteomes" id="UP000648984">
    <property type="component" value="Unassembled WGS sequence"/>
</dbReference>
<dbReference type="SUPFAM" id="SSF55073">
    <property type="entry name" value="Nucleotide cyclase"/>
    <property type="match status" value="1"/>
</dbReference>
<feature type="domain" description="GGDEF" evidence="4">
    <location>
        <begin position="165"/>
        <end position="297"/>
    </location>
</feature>
<evidence type="ECO:0000259" key="4">
    <source>
        <dbReference type="PROSITE" id="PS50887"/>
    </source>
</evidence>
<name>A0ABX1QBJ1_9RHOO</name>
<gene>
    <name evidence="5" type="ORF">GPA25_11615</name>
</gene>
<evidence type="ECO:0000256" key="3">
    <source>
        <dbReference type="SAM" id="MobiDB-lite"/>
    </source>
</evidence>
<dbReference type="RefSeq" id="WP_169260554.1">
    <property type="nucleotide sequence ID" value="NZ_WTVQ01000017.1"/>
</dbReference>
<evidence type="ECO:0000256" key="1">
    <source>
        <dbReference type="ARBA" id="ARBA00012528"/>
    </source>
</evidence>
<dbReference type="PANTHER" id="PTHR45138:SF9">
    <property type="entry name" value="DIGUANYLATE CYCLASE DGCM-RELATED"/>
    <property type="match status" value="1"/>
</dbReference>
<accession>A0ABX1QBJ1</accession>
<dbReference type="EMBL" id="WTVQ01000017">
    <property type="protein sequence ID" value="NMG75405.1"/>
    <property type="molecule type" value="Genomic_DNA"/>
</dbReference>
<comment type="catalytic activity">
    <reaction evidence="2">
        <text>2 GTP = 3',3'-c-di-GMP + 2 diphosphate</text>
        <dbReference type="Rhea" id="RHEA:24898"/>
        <dbReference type="ChEBI" id="CHEBI:33019"/>
        <dbReference type="ChEBI" id="CHEBI:37565"/>
        <dbReference type="ChEBI" id="CHEBI:58805"/>
        <dbReference type="EC" id="2.7.7.65"/>
    </reaction>
</comment>
<dbReference type="Gene3D" id="3.30.70.270">
    <property type="match status" value="1"/>
</dbReference>